<keyword evidence="7" id="KW-1185">Reference proteome</keyword>
<feature type="signal peptide" evidence="4">
    <location>
        <begin position="1"/>
        <end position="24"/>
    </location>
</feature>
<feature type="domain" description="Low molecular weight antigen MTB12-like C-terminal" evidence="5">
    <location>
        <begin position="99"/>
        <end position="195"/>
    </location>
</feature>
<feature type="compositionally biased region" description="Low complexity" evidence="3">
    <location>
        <begin position="66"/>
        <end position="85"/>
    </location>
</feature>
<feature type="region of interest" description="Disordered" evidence="3">
    <location>
        <begin position="26"/>
        <end position="85"/>
    </location>
</feature>
<name>A0A934U594_9NOCA</name>
<comment type="similarity">
    <text evidence="2">Belongs to the MTB12 family.</text>
</comment>
<evidence type="ECO:0000313" key="7">
    <source>
        <dbReference type="Proteomes" id="UP000655868"/>
    </source>
</evidence>
<organism evidence="6 7">
    <name type="scientific">Antrihabitans stalagmiti</name>
    <dbReference type="NCBI Taxonomy" id="2799499"/>
    <lineage>
        <taxon>Bacteria</taxon>
        <taxon>Bacillati</taxon>
        <taxon>Actinomycetota</taxon>
        <taxon>Actinomycetes</taxon>
        <taxon>Mycobacteriales</taxon>
        <taxon>Nocardiaceae</taxon>
        <taxon>Antrihabitans</taxon>
    </lineage>
</organism>
<proteinExistence type="inferred from homology"/>
<dbReference type="EMBL" id="JAEMNV010000006">
    <property type="protein sequence ID" value="MBJ8341132.1"/>
    <property type="molecule type" value="Genomic_DNA"/>
</dbReference>
<evidence type="ECO:0000256" key="2">
    <source>
        <dbReference type="ARBA" id="ARBA00093774"/>
    </source>
</evidence>
<dbReference type="Pfam" id="PF26580">
    <property type="entry name" value="Mtb12_C"/>
    <property type="match status" value="1"/>
</dbReference>
<keyword evidence="1 4" id="KW-0732">Signal</keyword>
<dbReference type="Proteomes" id="UP000655868">
    <property type="component" value="Unassembled WGS sequence"/>
</dbReference>
<evidence type="ECO:0000259" key="5">
    <source>
        <dbReference type="Pfam" id="PF26580"/>
    </source>
</evidence>
<comment type="caution">
    <text evidence="6">The sequence shown here is derived from an EMBL/GenBank/DDBJ whole genome shotgun (WGS) entry which is preliminary data.</text>
</comment>
<accession>A0A934U594</accession>
<reference evidence="6" key="1">
    <citation type="submission" date="2020-12" db="EMBL/GenBank/DDBJ databases">
        <title>Antrihabitans popcorni sp. nov. and Antrihabitans auranticaus sp. nov., isolated from a larva cave.</title>
        <authorList>
            <person name="Lee S.D."/>
            <person name="Kim I.S."/>
        </authorList>
    </citation>
    <scope>NUCLEOTIDE SEQUENCE</scope>
    <source>
        <strain evidence="6">YC3-6</strain>
    </source>
</reference>
<feature type="compositionally biased region" description="Low complexity" evidence="3">
    <location>
        <begin position="34"/>
        <end position="59"/>
    </location>
</feature>
<dbReference type="InterPro" id="IPR058644">
    <property type="entry name" value="Mtb12-like_C"/>
</dbReference>
<gene>
    <name evidence="6" type="ORF">JGU71_19785</name>
</gene>
<feature type="chain" id="PRO_5039259725" description="Low molecular weight antigen MTB12-like C-terminal domain-containing protein" evidence="4">
    <location>
        <begin position="25"/>
        <end position="199"/>
    </location>
</feature>
<protein>
    <recommendedName>
        <fullName evidence="5">Low molecular weight antigen MTB12-like C-terminal domain-containing protein</fullName>
    </recommendedName>
</protein>
<evidence type="ECO:0000313" key="6">
    <source>
        <dbReference type="EMBL" id="MBJ8341132.1"/>
    </source>
</evidence>
<evidence type="ECO:0000256" key="1">
    <source>
        <dbReference type="ARBA" id="ARBA00022729"/>
    </source>
</evidence>
<dbReference type="PROSITE" id="PS51257">
    <property type="entry name" value="PROKAR_LIPOPROTEIN"/>
    <property type="match status" value="1"/>
</dbReference>
<dbReference type="RefSeq" id="WP_199705995.1">
    <property type="nucleotide sequence ID" value="NZ_JAEMNV010000006.1"/>
</dbReference>
<evidence type="ECO:0000256" key="3">
    <source>
        <dbReference type="SAM" id="MobiDB-lite"/>
    </source>
</evidence>
<dbReference type="AlphaFoldDB" id="A0A934U594"/>
<evidence type="ECO:0000256" key="4">
    <source>
        <dbReference type="SAM" id="SignalP"/>
    </source>
</evidence>
<sequence>MTIRRTLVASSIAAIVALTLTACSNDGGDGSDKAAATTSVSATTTQAPQSSTQPPSSETTPPPPVTTTTEPTTTTTAPTTTTVAPTTVTEEAIVVPAVPSDGELQGKLQAALNGSANELESGDPGSITIVRDRIALIPGYTWSVSGGSVSGDVLSANLQSCLGQCFPIPVTWKNIDGTWKLSRESQDTLVSYANLTGDY</sequence>